<feature type="domain" description="Histidine kinase" evidence="14">
    <location>
        <begin position="246"/>
        <end position="449"/>
    </location>
</feature>
<dbReference type="Pfam" id="PF02518">
    <property type="entry name" value="HATPase_c"/>
    <property type="match status" value="1"/>
</dbReference>
<organism evidence="16 17">
    <name type="scientific">Bacterioplanoides pacificum</name>
    <dbReference type="NCBI Taxonomy" id="1171596"/>
    <lineage>
        <taxon>Bacteria</taxon>
        <taxon>Pseudomonadati</taxon>
        <taxon>Pseudomonadota</taxon>
        <taxon>Gammaproteobacteria</taxon>
        <taxon>Oceanospirillales</taxon>
        <taxon>Oceanospirillaceae</taxon>
        <taxon>Bacterioplanoides</taxon>
    </lineage>
</organism>
<keyword evidence="10 13" id="KW-1133">Transmembrane helix</keyword>
<gene>
    <name evidence="16" type="ORF">ACFOMG_10300</name>
</gene>
<dbReference type="EMBL" id="JBHRYB010000008">
    <property type="protein sequence ID" value="MFC3680486.1"/>
    <property type="molecule type" value="Genomic_DNA"/>
</dbReference>
<feature type="domain" description="HAMP" evidence="15">
    <location>
        <begin position="187"/>
        <end position="238"/>
    </location>
</feature>
<protein>
    <recommendedName>
        <fullName evidence="3">histidine kinase</fullName>
        <ecNumber evidence="3">2.7.13.3</ecNumber>
    </recommendedName>
</protein>
<evidence type="ECO:0000256" key="3">
    <source>
        <dbReference type="ARBA" id="ARBA00012438"/>
    </source>
</evidence>
<keyword evidence="9 16" id="KW-0067">ATP-binding</keyword>
<comment type="catalytic activity">
    <reaction evidence="1">
        <text>ATP + protein L-histidine = ADP + protein N-phospho-L-histidine.</text>
        <dbReference type="EC" id="2.7.13.3"/>
    </reaction>
</comment>
<dbReference type="CDD" id="cd16954">
    <property type="entry name" value="HATPase_PhoQ-like"/>
    <property type="match status" value="1"/>
</dbReference>
<feature type="transmembrane region" description="Helical" evidence="13">
    <location>
        <begin position="167"/>
        <end position="186"/>
    </location>
</feature>
<evidence type="ECO:0000256" key="4">
    <source>
        <dbReference type="ARBA" id="ARBA00022553"/>
    </source>
</evidence>
<evidence type="ECO:0000256" key="10">
    <source>
        <dbReference type="ARBA" id="ARBA00022989"/>
    </source>
</evidence>
<keyword evidence="11" id="KW-0902">Two-component regulatory system</keyword>
<evidence type="ECO:0000313" key="16">
    <source>
        <dbReference type="EMBL" id="MFC3680486.1"/>
    </source>
</evidence>
<keyword evidence="8" id="KW-0418">Kinase</keyword>
<dbReference type="GO" id="GO:0005524">
    <property type="term" value="F:ATP binding"/>
    <property type="evidence" value="ECO:0007669"/>
    <property type="project" value="UniProtKB-KW"/>
</dbReference>
<dbReference type="PRINTS" id="PR00344">
    <property type="entry name" value="BCTRLSENSOR"/>
</dbReference>
<keyword evidence="4" id="KW-0597">Phosphoprotein</keyword>
<evidence type="ECO:0000256" key="9">
    <source>
        <dbReference type="ARBA" id="ARBA00022840"/>
    </source>
</evidence>
<dbReference type="InterPro" id="IPR003660">
    <property type="entry name" value="HAMP_dom"/>
</dbReference>
<evidence type="ECO:0000256" key="6">
    <source>
        <dbReference type="ARBA" id="ARBA00022692"/>
    </source>
</evidence>
<dbReference type="InterPro" id="IPR058619">
    <property type="entry name" value="PhoQ/CarS-like_HATPase"/>
</dbReference>
<dbReference type="EC" id="2.7.13.3" evidence="3"/>
<evidence type="ECO:0000256" key="8">
    <source>
        <dbReference type="ARBA" id="ARBA00022777"/>
    </source>
</evidence>
<comment type="subcellular location">
    <subcellularLocation>
        <location evidence="2">Membrane</location>
    </subcellularLocation>
</comment>
<evidence type="ECO:0000256" key="13">
    <source>
        <dbReference type="SAM" id="Phobius"/>
    </source>
</evidence>
<evidence type="ECO:0000256" key="11">
    <source>
        <dbReference type="ARBA" id="ARBA00023012"/>
    </source>
</evidence>
<sequence length="451" mass="50446">MLNSLIGRLMTFSTLALLLLTSGLGLLLERSFYASQLRGMQQHLKLHSYSILSLAEFQHNQLYLPVFMQERRFNQPGSGLYAQVIDQQFNVHWSSLSARQLPVSDISWARQGEWLYSTVQRGDDLFLLARFGVSWSQAGKPGPVFNVLLMDSLAGVQQQVAEYRKTLIGLLVGLAVFILLVQYLILRWGLRPLRQVSNELGKVQHGEQAELDGDYPRELQPLTSNLNHLLLSERSQRERYRNTMADLSHSLKTPLAVMTGIVRAGQQQQNTAELNELSYQLDKMASTIAYQLKRSASQSSQVSIQRLPVLPLLQSVCSAMDKVYAHKAMQIHLDVDDSTEFRGDENDLLEVIGNLIDNACKYGRSTVEIAAYNDSGGFILNVCDDGPGIPAEKIDTVLQRGQRLDTVEAGQGLGLALVKEITDVYRAELMIEQSPLGGACFRIEFPFSVSR</sequence>
<evidence type="ECO:0000256" key="5">
    <source>
        <dbReference type="ARBA" id="ARBA00022679"/>
    </source>
</evidence>
<keyword evidence="17" id="KW-1185">Reference proteome</keyword>
<dbReference type="PANTHER" id="PTHR45436">
    <property type="entry name" value="SENSOR HISTIDINE KINASE YKOH"/>
    <property type="match status" value="1"/>
</dbReference>
<comment type="caution">
    <text evidence="16">The sequence shown here is derived from an EMBL/GenBank/DDBJ whole genome shotgun (WGS) entry which is preliminary data.</text>
</comment>
<evidence type="ECO:0000313" key="17">
    <source>
        <dbReference type="Proteomes" id="UP001595722"/>
    </source>
</evidence>
<reference evidence="17" key="1">
    <citation type="journal article" date="2019" name="Int. J. Syst. Evol. Microbiol.">
        <title>The Global Catalogue of Microorganisms (GCM) 10K type strain sequencing project: providing services to taxonomists for standard genome sequencing and annotation.</title>
        <authorList>
            <consortium name="The Broad Institute Genomics Platform"/>
            <consortium name="The Broad Institute Genome Sequencing Center for Infectious Disease"/>
            <person name="Wu L."/>
            <person name="Ma J."/>
        </authorList>
    </citation>
    <scope>NUCLEOTIDE SEQUENCE [LARGE SCALE GENOMIC DNA]</scope>
    <source>
        <strain evidence="17">KCTC 42424</strain>
    </source>
</reference>
<evidence type="ECO:0000259" key="14">
    <source>
        <dbReference type="PROSITE" id="PS50109"/>
    </source>
</evidence>
<dbReference type="RefSeq" id="WP_376866460.1">
    <property type="nucleotide sequence ID" value="NZ_JBHRYB010000008.1"/>
</dbReference>
<keyword evidence="5" id="KW-0808">Transferase</keyword>
<dbReference type="InterPro" id="IPR003594">
    <property type="entry name" value="HATPase_dom"/>
</dbReference>
<dbReference type="SMART" id="SM00387">
    <property type="entry name" value="HATPase_c"/>
    <property type="match status" value="1"/>
</dbReference>
<evidence type="ECO:0000259" key="15">
    <source>
        <dbReference type="PROSITE" id="PS50885"/>
    </source>
</evidence>
<dbReference type="InterPro" id="IPR036890">
    <property type="entry name" value="HATPase_C_sf"/>
</dbReference>
<keyword evidence="12 13" id="KW-0472">Membrane</keyword>
<dbReference type="Gene3D" id="3.30.565.10">
    <property type="entry name" value="Histidine kinase-like ATPase, C-terminal domain"/>
    <property type="match status" value="1"/>
</dbReference>
<proteinExistence type="predicted"/>
<accession>A0ABV7VSG4</accession>
<dbReference type="PROSITE" id="PS50109">
    <property type="entry name" value="HIS_KIN"/>
    <property type="match status" value="1"/>
</dbReference>
<dbReference type="InterPro" id="IPR004358">
    <property type="entry name" value="Sig_transdc_His_kin-like_C"/>
</dbReference>
<dbReference type="PROSITE" id="PS50885">
    <property type="entry name" value="HAMP"/>
    <property type="match status" value="1"/>
</dbReference>
<dbReference type="InterPro" id="IPR005467">
    <property type="entry name" value="His_kinase_dom"/>
</dbReference>
<evidence type="ECO:0000256" key="1">
    <source>
        <dbReference type="ARBA" id="ARBA00000085"/>
    </source>
</evidence>
<dbReference type="Proteomes" id="UP001595722">
    <property type="component" value="Unassembled WGS sequence"/>
</dbReference>
<dbReference type="PANTHER" id="PTHR45436:SF4">
    <property type="entry name" value="SENSOR PROTEIN PHOQ"/>
    <property type="match status" value="1"/>
</dbReference>
<keyword evidence="7" id="KW-0547">Nucleotide-binding</keyword>
<dbReference type="SUPFAM" id="SSF55874">
    <property type="entry name" value="ATPase domain of HSP90 chaperone/DNA topoisomerase II/histidine kinase"/>
    <property type="match status" value="1"/>
</dbReference>
<evidence type="ECO:0000256" key="12">
    <source>
        <dbReference type="ARBA" id="ARBA00023136"/>
    </source>
</evidence>
<dbReference type="Gene3D" id="1.10.287.130">
    <property type="match status" value="1"/>
</dbReference>
<keyword evidence="6 13" id="KW-0812">Transmembrane</keyword>
<name>A0ABV7VSG4_9GAMM</name>
<dbReference type="InterPro" id="IPR050428">
    <property type="entry name" value="TCS_sensor_his_kinase"/>
</dbReference>
<evidence type="ECO:0000256" key="2">
    <source>
        <dbReference type="ARBA" id="ARBA00004370"/>
    </source>
</evidence>
<evidence type="ECO:0000256" key="7">
    <source>
        <dbReference type="ARBA" id="ARBA00022741"/>
    </source>
</evidence>